<accession>A0A2C6DJ18</accession>
<dbReference type="Pfam" id="PF00196">
    <property type="entry name" value="GerE"/>
    <property type="match status" value="1"/>
</dbReference>
<feature type="domain" description="Response regulatory" evidence="6">
    <location>
        <begin position="5"/>
        <end position="119"/>
    </location>
</feature>
<evidence type="ECO:0000256" key="1">
    <source>
        <dbReference type="ARBA" id="ARBA00023015"/>
    </source>
</evidence>
<reference evidence="9" key="1">
    <citation type="submission" date="2017-09" db="EMBL/GenBank/DDBJ databases">
        <title>FDA dAtabase for Regulatory Grade micrObial Sequences (FDA-ARGOS): Supporting development and validation of Infectious Disease Dx tests.</title>
        <authorList>
            <person name="Minogue T."/>
            <person name="Wolcott M."/>
            <person name="Wasieloski L."/>
            <person name="Aguilar W."/>
            <person name="Moore D."/>
            <person name="Tallon L."/>
            <person name="Sadzewicz L."/>
            <person name="Ott S."/>
            <person name="Zhao X."/>
            <person name="Nagaraj S."/>
            <person name="Vavikolanu K."/>
            <person name="Aluvathingal J."/>
            <person name="Nadendla S."/>
            <person name="Sichtig H."/>
        </authorList>
    </citation>
    <scope>NUCLEOTIDE SEQUENCE [LARGE SCALE GENOMIC DNA]</scope>
    <source>
        <strain evidence="9">FDAARGOS_387</strain>
    </source>
</reference>
<evidence type="ECO:0000313" key="9">
    <source>
        <dbReference type="Proteomes" id="UP000224974"/>
    </source>
</evidence>
<dbReference type="SMART" id="SM00421">
    <property type="entry name" value="HTH_LUXR"/>
    <property type="match status" value="1"/>
</dbReference>
<feature type="modified residue" description="4-aspartylphosphate" evidence="4">
    <location>
        <position position="54"/>
    </location>
</feature>
<dbReference type="InterPro" id="IPR016032">
    <property type="entry name" value="Sig_transdc_resp-reg_C-effctor"/>
</dbReference>
<dbReference type="PROSITE" id="PS50043">
    <property type="entry name" value="HTH_LUXR_2"/>
    <property type="match status" value="1"/>
</dbReference>
<dbReference type="AlphaFoldDB" id="A0A2C6DJ18"/>
<dbReference type="GO" id="GO:0000160">
    <property type="term" value="P:phosphorelay signal transduction system"/>
    <property type="evidence" value="ECO:0007669"/>
    <property type="project" value="InterPro"/>
</dbReference>
<evidence type="ECO:0000259" key="6">
    <source>
        <dbReference type="PROSITE" id="PS50110"/>
    </source>
</evidence>
<reference evidence="8 10" key="3">
    <citation type="submission" date="2019-03" db="EMBL/GenBank/DDBJ databases">
        <authorList>
            <consortium name="Pathogen Informatics"/>
        </authorList>
    </citation>
    <scope>NUCLEOTIDE SEQUENCE [LARGE SCALE GENOMIC DNA]</scope>
    <source>
        <strain evidence="8 10">NCTC12282</strain>
    </source>
</reference>
<dbReference type="EMBL" id="CAADJA010000002">
    <property type="protein sequence ID" value="VFS46802.1"/>
    <property type="molecule type" value="Genomic_DNA"/>
</dbReference>
<gene>
    <name evidence="8" type="primary">fixJ_3</name>
    <name evidence="7" type="ORF">CRN84_05195</name>
    <name evidence="8" type="ORF">NCTC12282_01732</name>
</gene>
<evidence type="ECO:0000313" key="8">
    <source>
        <dbReference type="EMBL" id="VFS46802.1"/>
    </source>
</evidence>
<organism evidence="7 9">
    <name type="scientific">Budvicia aquatica</name>
    <dbReference type="NCBI Taxonomy" id="82979"/>
    <lineage>
        <taxon>Bacteria</taxon>
        <taxon>Pseudomonadati</taxon>
        <taxon>Pseudomonadota</taxon>
        <taxon>Gammaproteobacteria</taxon>
        <taxon>Enterobacterales</taxon>
        <taxon>Budviciaceae</taxon>
        <taxon>Budvicia</taxon>
    </lineage>
</organism>
<evidence type="ECO:0000259" key="5">
    <source>
        <dbReference type="PROSITE" id="PS50043"/>
    </source>
</evidence>
<dbReference type="EMBL" id="PDDX01000001">
    <property type="protein sequence ID" value="PHI28754.1"/>
    <property type="molecule type" value="Genomic_DNA"/>
</dbReference>
<dbReference type="CDD" id="cd06170">
    <property type="entry name" value="LuxR_C_like"/>
    <property type="match status" value="1"/>
</dbReference>
<dbReference type="GO" id="GO:0003677">
    <property type="term" value="F:DNA binding"/>
    <property type="evidence" value="ECO:0007669"/>
    <property type="project" value="UniProtKB-KW"/>
</dbReference>
<sequence>MKDIHIHVVDDDDSVRNSLQFMLESYDFPVVVYHSGDDFLQRADISQAGCVILDSNMPGLSGQQVHLILNEKNSPLSVVYLTGQGDVPMAVDAFKKGAIDFFQKPVNGDALAETLNVALRLSAQRKQLVEYQLLYAQLTDREKSLFALVAEGYKNQQISETLHIAVRTVEVHRSNLMRKLGVKSLAELVSAYAFLIEKV</sequence>
<feature type="domain" description="HTH luxR-type" evidence="5">
    <location>
        <begin position="131"/>
        <end position="197"/>
    </location>
</feature>
<dbReference type="RefSeq" id="WP_029095085.1">
    <property type="nucleotide sequence ID" value="NZ_BRLG01000019.1"/>
</dbReference>
<dbReference type="GO" id="GO:0006355">
    <property type="term" value="P:regulation of DNA-templated transcription"/>
    <property type="evidence" value="ECO:0007669"/>
    <property type="project" value="InterPro"/>
</dbReference>
<evidence type="ECO:0000256" key="3">
    <source>
        <dbReference type="ARBA" id="ARBA00023163"/>
    </source>
</evidence>
<dbReference type="Gene3D" id="1.10.10.10">
    <property type="entry name" value="Winged helix-like DNA-binding domain superfamily/Winged helix DNA-binding domain"/>
    <property type="match status" value="1"/>
</dbReference>
<dbReference type="PRINTS" id="PR00038">
    <property type="entry name" value="HTHLUXR"/>
</dbReference>
<dbReference type="STRING" id="1111728.GCA_000427805_02383"/>
<evidence type="ECO:0000256" key="2">
    <source>
        <dbReference type="ARBA" id="ARBA00023125"/>
    </source>
</evidence>
<protein>
    <submittedName>
        <fullName evidence="7">DNA-binding response regulator</fullName>
    </submittedName>
    <submittedName>
        <fullName evidence="8">Transcriptional regulatory protein fixJ</fullName>
    </submittedName>
</protein>
<dbReference type="Gene3D" id="3.40.50.2300">
    <property type="match status" value="1"/>
</dbReference>
<dbReference type="OrthoDB" id="9802186at2"/>
<dbReference type="SMART" id="SM00448">
    <property type="entry name" value="REC"/>
    <property type="match status" value="1"/>
</dbReference>
<dbReference type="Pfam" id="PF00072">
    <property type="entry name" value="Response_reg"/>
    <property type="match status" value="1"/>
</dbReference>
<keyword evidence="2 7" id="KW-0238">DNA-binding</keyword>
<name>A0A2C6DJ18_9GAMM</name>
<dbReference type="PANTHER" id="PTHR44688:SF16">
    <property type="entry name" value="DNA-BINDING TRANSCRIPTIONAL ACTIVATOR DEVR_DOSR"/>
    <property type="match status" value="1"/>
</dbReference>
<dbReference type="SUPFAM" id="SSF52172">
    <property type="entry name" value="CheY-like"/>
    <property type="match status" value="1"/>
</dbReference>
<dbReference type="InterPro" id="IPR011006">
    <property type="entry name" value="CheY-like_superfamily"/>
</dbReference>
<keyword evidence="3" id="KW-0804">Transcription</keyword>
<dbReference type="PROSITE" id="PS00622">
    <property type="entry name" value="HTH_LUXR_1"/>
    <property type="match status" value="1"/>
</dbReference>
<keyword evidence="1" id="KW-0805">Transcription regulation</keyword>
<reference evidence="7" key="2">
    <citation type="submission" date="2017-09" db="EMBL/GenBank/DDBJ databases">
        <title>FDA dAtabase for Regulatory Grade micrObial Sequences (FDA-ARGOS): Supporting development and validation of Infectious Disease Dx tests.</title>
        <authorList>
            <person name="Minogue T."/>
            <person name="Wolcott M."/>
            <person name="Wasieloski L."/>
            <person name="Aguilar W."/>
            <person name="Moore D."/>
            <person name="Tallon L.J."/>
            <person name="Sadzewicz L."/>
            <person name="Ott S."/>
            <person name="Zhao X."/>
            <person name="Nagaraj S."/>
            <person name="Vavikolanu K."/>
            <person name="Aluvathingal J."/>
            <person name="Nadendla S."/>
            <person name="Sichtig H."/>
        </authorList>
    </citation>
    <scope>NUCLEOTIDE SEQUENCE</scope>
    <source>
        <strain evidence="7">FDAARGOS_387</strain>
    </source>
</reference>
<dbReference type="InterPro" id="IPR000792">
    <property type="entry name" value="Tscrpt_reg_LuxR_C"/>
</dbReference>
<evidence type="ECO:0000256" key="4">
    <source>
        <dbReference type="PROSITE-ProRule" id="PRU00169"/>
    </source>
</evidence>
<dbReference type="PANTHER" id="PTHR44688">
    <property type="entry name" value="DNA-BINDING TRANSCRIPTIONAL ACTIVATOR DEVR_DOSR"/>
    <property type="match status" value="1"/>
</dbReference>
<dbReference type="Proteomes" id="UP000224974">
    <property type="component" value="Unassembled WGS sequence"/>
</dbReference>
<evidence type="ECO:0000313" key="10">
    <source>
        <dbReference type="Proteomes" id="UP000373449"/>
    </source>
</evidence>
<evidence type="ECO:0000313" key="7">
    <source>
        <dbReference type="EMBL" id="PHI28754.1"/>
    </source>
</evidence>
<dbReference type="SUPFAM" id="SSF46894">
    <property type="entry name" value="C-terminal effector domain of the bipartite response regulators"/>
    <property type="match status" value="1"/>
</dbReference>
<keyword evidence="9" id="KW-1185">Reference proteome</keyword>
<dbReference type="Proteomes" id="UP000373449">
    <property type="component" value="Unassembled WGS sequence"/>
</dbReference>
<dbReference type="InterPro" id="IPR036388">
    <property type="entry name" value="WH-like_DNA-bd_sf"/>
</dbReference>
<keyword evidence="4" id="KW-0597">Phosphoprotein</keyword>
<proteinExistence type="predicted"/>
<dbReference type="InterPro" id="IPR001789">
    <property type="entry name" value="Sig_transdc_resp-reg_receiver"/>
</dbReference>
<dbReference type="PROSITE" id="PS50110">
    <property type="entry name" value="RESPONSE_REGULATORY"/>
    <property type="match status" value="1"/>
</dbReference>